<accession>A0AAD5T441</accession>
<evidence type="ECO:0000313" key="3">
    <source>
        <dbReference type="Proteomes" id="UP001211907"/>
    </source>
</evidence>
<keyword evidence="3" id="KW-1185">Reference proteome</keyword>
<comment type="caution">
    <text evidence="2">The sequence shown here is derived from an EMBL/GenBank/DDBJ whole genome shotgun (WGS) entry which is preliminary data.</text>
</comment>
<evidence type="ECO:0000256" key="1">
    <source>
        <dbReference type="SAM" id="Phobius"/>
    </source>
</evidence>
<evidence type="ECO:0008006" key="4">
    <source>
        <dbReference type="Google" id="ProtNLM"/>
    </source>
</evidence>
<dbReference type="PANTHER" id="PTHR12459">
    <property type="entry name" value="TRANSMEMBRANE PROTEIN 135-RELATED"/>
    <property type="match status" value="1"/>
</dbReference>
<feature type="transmembrane region" description="Helical" evidence="1">
    <location>
        <begin position="352"/>
        <end position="375"/>
    </location>
</feature>
<name>A0AAD5T441_9FUNG</name>
<keyword evidence="1" id="KW-0812">Transmembrane</keyword>
<evidence type="ECO:0000313" key="2">
    <source>
        <dbReference type="EMBL" id="KAJ3124408.1"/>
    </source>
</evidence>
<sequence length="497" mass="55365">MCPLASEDNLNSNITGLNASGGTNQAIIDVEAGKTSAPFNLTRRDSSAQLPNDPILHTRRNFPKDILLNALRNGARASLLGFSIRSGLLFLLRLLRVFKRKLALSRAIRESFFAADSARMAAFFGIFAFVWKASNNTLLNLRKSTAPDDRINGFISGALAGALACLAEKRQWRIDMSQQLLVRGMQAVFNSLAINGHFHFRHGNSLIFALATAQVMYGYVMRPSTIPSSYYKFIVTTGPIPENILVLARQQLAGKEPLDAAKVMDTVVSNGGTAKAIAETCGINGFVDFLPCGFLHPPVDSCNAQSWKTFVKVMRSILPVYATLNFVPMVVLKTRELMRKPQALIFRGFKNTVRSSMFLGVYVATFMRVACLMRVPIFRRIFRHDSRYFYWLNGFLSSAAIFIEDEKRRSELAMYVLPKGLDALYQTLYSKSWIFGIPHFEVAMFGTGMGLIIMFFQSEPQALGGIIYRLFRRIDLTIEDADSVINPSVANVAAKKV</sequence>
<dbReference type="InterPro" id="IPR026749">
    <property type="entry name" value="Tmem135"/>
</dbReference>
<keyword evidence="1" id="KW-1133">Transmembrane helix</keyword>
<feature type="transmembrane region" description="Helical" evidence="1">
    <location>
        <begin position="433"/>
        <end position="456"/>
    </location>
</feature>
<dbReference type="PANTHER" id="PTHR12459:SF6">
    <property type="entry name" value="GB|AAD46013.1"/>
    <property type="match status" value="1"/>
</dbReference>
<dbReference type="AlphaFoldDB" id="A0AAD5T441"/>
<keyword evidence="1" id="KW-0472">Membrane</keyword>
<gene>
    <name evidence="2" type="ORF">HK100_011248</name>
</gene>
<dbReference type="Proteomes" id="UP001211907">
    <property type="component" value="Unassembled WGS sequence"/>
</dbReference>
<dbReference type="EMBL" id="JADGJH010000673">
    <property type="protein sequence ID" value="KAJ3124408.1"/>
    <property type="molecule type" value="Genomic_DNA"/>
</dbReference>
<proteinExistence type="predicted"/>
<organism evidence="2 3">
    <name type="scientific">Physocladia obscura</name>
    <dbReference type="NCBI Taxonomy" id="109957"/>
    <lineage>
        <taxon>Eukaryota</taxon>
        <taxon>Fungi</taxon>
        <taxon>Fungi incertae sedis</taxon>
        <taxon>Chytridiomycota</taxon>
        <taxon>Chytridiomycota incertae sedis</taxon>
        <taxon>Chytridiomycetes</taxon>
        <taxon>Chytridiales</taxon>
        <taxon>Chytriomycetaceae</taxon>
        <taxon>Physocladia</taxon>
    </lineage>
</organism>
<reference evidence="2" key="1">
    <citation type="submission" date="2020-05" db="EMBL/GenBank/DDBJ databases">
        <title>Phylogenomic resolution of chytrid fungi.</title>
        <authorList>
            <person name="Stajich J.E."/>
            <person name="Amses K."/>
            <person name="Simmons R."/>
            <person name="Seto K."/>
            <person name="Myers J."/>
            <person name="Bonds A."/>
            <person name="Quandt C.A."/>
            <person name="Barry K."/>
            <person name="Liu P."/>
            <person name="Grigoriev I."/>
            <person name="Longcore J.E."/>
            <person name="James T.Y."/>
        </authorList>
    </citation>
    <scope>NUCLEOTIDE SEQUENCE</scope>
    <source>
        <strain evidence="2">JEL0513</strain>
    </source>
</reference>
<protein>
    <recommendedName>
        <fullName evidence="4">Transmembrane protein 135 N-terminal domain-containing protein</fullName>
    </recommendedName>
</protein>